<keyword evidence="1" id="KW-0472">Membrane</keyword>
<gene>
    <name evidence="2" type="ORF">VL15_13095</name>
</gene>
<accession>A0A0J5WTY6</accession>
<dbReference type="AlphaFoldDB" id="A0A0J5WTY6"/>
<feature type="transmembrane region" description="Helical" evidence="1">
    <location>
        <begin position="79"/>
        <end position="101"/>
    </location>
</feature>
<evidence type="ECO:0000313" key="2">
    <source>
        <dbReference type="EMBL" id="KML58149.1"/>
    </source>
</evidence>
<feature type="transmembrane region" description="Helical" evidence="1">
    <location>
        <begin position="170"/>
        <end position="191"/>
    </location>
</feature>
<dbReference type="PATRIC" id="fig|292.27.peg.2486"/>
<dbReference type="InterPro" id="IPR011397">
    <property type="entry name" value="YhfC"/>
</dbReference>
<evidence type="ECO:0000313" key="3">
    <source>
        <dbReference type="Proteomes" id="UP000036338"/>
    </source>
</evidence>
<organism evidence="2 3">
    <name type="scientific">Burkholderia cepacia</name>
    <name type="common">Pseudomonas cepacia</name>
    <dbReference type="NCBI Taxonomy" id="292"/>
    <lineage>
        <taxon>Bacteria</taxon>
        <taxon>Pseudomonadati</taxon>
        <taxon>Pseudomonadota</taxon>
        <taxon>Betaproteobacteria</taxon>
        <taxon>Burkholderiales</taxon>
        <taxon>Burkholderiaceae</taxon>
        <taxon>Burkholderia</taxon>
        <taxon>Burkholderia cepacia complex</taxon>
    </lineage>
</organism>
<protein>
    <submittedName>
        <fullName evidence="2">Membrane protein</fullName>
    </submittedName>
</protein>
<keyword evidence="1" id="KW-0812">Transmembrane</keyword>
<name>A0A0J5WTY6_BURCE</name>
<reference evidence="2 3" key="1">
    <citation type="submission" date="2015-05" db="EMBL/GenBank/DDBJ databases">
        <title>Draft genome of Burkholderia cepacia LK29.</title>
        <authorList>
            <person name="Chan X.Y."/>
        </authorList>
    </citation>
    <scope>NUCLEOTIDE SEQUENCE [LARGE SCALE GENOMIC DNA]</scope>
    <source>
        <strain evidence="2 3">LK29</strain>
    </source>
</reference>
<dbReference type="EMBL" id="LDWR01000021">
    <property type="protein sequence ID" value="KML58149.1"/>
    <property type="molecule type" value="Genomic_DNA"/>
</dbReference>
<comment type="caution">
    <text evidence="2">The sequence shown here is derived from an EMBL/GenBank/DDBJ whole genome shotgun (WGS) entry which is preliminary data.</text>
</comment>
<dbReference type="RefSeq" id="WP_048245983.1">
    <property type="nucleotide sequence ID" value="NZ_LDWR01000021.1"/>
</dbReference>
<dbReference type="Proteomes" id="UP000036338">
    <property type="component" value="Unassembled WGS sequence"/>
</dbReference>
<proteinExistence type="predicted"/>
<evidence type="ECO:0000256" key="1">
    <source>
        <dbReference type="SAM" id="Phobius"/>
    </source>
</evidence>
<feature type="transmembrane region" description="Helical" evidence="1">
    <location>
        <begin position="40"/>
        <end position="59"/>
    </location>
</feature>
<keyword evidence="1" id="KW-1133">Transmembrane helix</keyword>
<dbReference type="Pfam" id="PF10086">
    <property type="entry name" value="YhfC"/>
    <property type="match status" value="1"/>
</dbReference>
<feature type="transmembrane region" description="Helical" evidence="1">
    <location>
        <begin position="198"/>
        <end position="219"/>
    </location>
</feature>
<feature type="transmembrane region" description="Helical" evidence="1">
    <location>
        <begin position="225"/>
        <end position="243"/>
    </location>
</feature>
<feature type="transmembrane region" description="Helical" evidence="1">
    <location>
        <begin position="6"/>
        <end position="28"/>
    </location>
</feature>
<feature type="transmembrane region" description="Helical" evidence="1">
    <location>
        <begin position="122"/>
        <end position="150"/>
    </location>
</feature>
<dbReference type="PIRSF" id="PIRSF033101">
    <property type="entry name" value="UCP033101"/>
    <property type="match status" value="1"/>
</dbReference>
<sequence>MHPVTPALLFATLVAGVVALLAPVLLAAAWRRRTQVPLRVFCYGMLTFFVFQPVLRLSWQAPLFHWLGTDPRWHLPMLVFAALTAGLFEECGRWVAFRYLLPKRRDAQTAVMLGLGHGGLEAMLLVGVGFLVLGTGYLLAHAGVVVPAGVQSLIGSQFTGMTLVSPFLALFERASALAAHVGLSLIVLQAFERGTKRWLVYAIAFHFLFDLVAVLLSRYWHVDTVLIEAILCACSAALLWLGIRWSRWETGAGGTRPEHAA</sequence>